<name>A0A7X2LCV5_RALPI</name>
<evidence type="ECO:0000259" key="2">
    <source>
        <dbReference type="Pfam" id="PF02486"/>
    </source>
</evidence>
<feature type="compositionally biased region" description="Basic and acidic residues" evidence="1">
    <location>
        <begin position="324"/>
        <end position="334"/>
    </location>
</feature>
<dbReference type="AlphaFoldDB" id="A0A7X2LCV5"/>
<proteinExistence type="predicted"/>
<gene>
    <name evidence="3" type="ORF">GJQ57_21110</name>
</gene>
<protein>
    <submittedName>
        <fullName evidence="3">Phage replication protein</fullName>
    </submittedName>
</protein>
<feature type="domain" description="Replication initiation protein-like C-terminal" evidence="2">
    <location>
        <begin position="132"/>
        <end position="235"/>
    </location>
</feature>
<evidence type="ECO:0000256" key="1">
    <source>
        <dbReference type="SAM" id="MobiDB-lite"/>
    </source>
</evidence>
<accession>A0A7X2LCV5</accession>
<dbReference type="EMBL" id="WJYN01000010">
    <property type="protein sequence ID" value="MRT01151.1"/>
    <property type="molecule type" value="Genomic_DNA"/>
</dbReference>
<sequence length="361" mass="40817">MVMTDTGEVKAVMVRVPVDGQVAMIDTLRFTIGEETFKAEVGGVDDVAYIMVLSEKLTEILGYGVTRDLKRSRDFYLNAWELGDNYGHVAMGGQNQRATIMVGITGAGCLAARAGWERRLFDWLKTKARRATITRVDLAHDAFEGEVTVDQADKWFDDGLFTASVNAPHHEYKGNWKKPNGKGRSLYIGLRRNGKLCRIYEKGKEQGDALSEWVRVEVEYRNVKRVIPFDVLLDPSAFFVASYPCLRFIDPGRQPERMEIKRKTAQINVEASFDNILNSYGKYVPVLVGLVGPEEFLKRVTSKSGIWPQRLKVPDYELCERPMHERPRNPRFNDLDPSDDGWTGETVISPAGKGVSHAFYQ</sequence>
<comment type="caution">
    <text evidence="3">The sequence shown here is derived from an EMBL/GenBank/DDBJ whole genome shotgun (WGS) entry which is preliminary data.</text>
</comment>
<dbReference type="InterPro" id="IPR003491">
    <property type="entry name" value="REP-like_C"/>
</dbReference>
<organism evidence="3 4">
    <name type="scientific">Ralstonia pickettii</name>
    <name type="common">Burkholderia pickettii</name>
    <dbReference type="NCBI Taxonomy" id="329"/>
    <lineage>
        <taxon>Bacteria</taxon>
        <taxon>Pseudomonadati</taxon>
        <taxon>Pseudomonadota</taxon>
        <taxon>Betaproteobacteria</taxon>
        <taxon>Burkholderiales</taxon>
        <taxon>Burkholderiaceae</taxon>
        <taxon>Ralstonia</taxon>
    </lineage>
</organism>
<dbReference type="Proteomes" id="UP000441032">
    <property type="component" value="Unassembled WGS sequence"/>
</dbReference>
<reference evidence="3 4" key="1">
    <citation type="submission" date="2019-11" db="EMBL/GenBank/DDBJ databases">
        <title>Phenotypic characterization of an OXA-22 and OXA-60 co-producing Ralstonia pickettii clinical strain.</title>
        <authorList>
            <person name="He F."/>
        </authorList>
    </citation>
    <scope>NUCLEOTIDE SEQUENCE [LARGE SCALE GENOMIC DNA]</scope>
    <source>
        <strain evidence="3 4">PSLESD1</strain>
    </source>
</reference>
<dbReference type="Pfam" id="PF02486">
    <property type="entry name" value="Rep_trans"/>
    <property type="match status" value="1"/>
</dbReference>
<evidence type="ECO:0000313" key="4">
    <source>
        <dbReference type="Proteomes" id="UP000441032"/>
    </source>
</evidence>
<feature type="region of interest" description="Disordered" evidence="1">
    <location>
        <begin position="324"/>
        <end position="361"/>
    </location>
</feature>
<evidence type="ECO:0000313" key="3">
    <source>
        <dbReference type="EMBL" id="MRT01151.1"/>
    </source>
</evidence>